<sequence length="178" mass="18557">MAMSLSRFSQWMWPGSRTRSRKGREPPAGSTAVANGLFPDSPSGFQEPDAVGHPGSGVARPLKGKSRRRGGRGEASADGEHGMVIVQSDGDGCLSDADSDGSDWSIGWLEPLAPDLQSEGDSEGSFAVLVPCYRRGRIERPSRPEGRFPGGAGAVANVGVSGTLCSVTTILTEVRGAE</sequence>
<reference evidence="2" key="1">
    <citation type="submission" date="2020-07" db="EMBL/GenBank/DDBJ databases">
        <title>Genome sequence and genetic diversity analysis of an under-domesticated orphan crop, white fonio (Digitaria exilis).</title>
        <authorList>
            <person name="Bennetzen J.L."/>
            <person name="Chen S."/>
            <person name="Ma X."/>
            <person name="Wang X."/>
            <person name="Yssel A.E.J."/>
            <person name="Chaluvadi S.R."/>
            <person name="Johnson M."/>
            <person name="Gangashetty P."/>
            <person name="Hamidou F."/>
            <person name="Sanogo M.D."/>
            <person name="Zwaenepoel A."/>
            <person name="Wallace J."/>
            <person name="Van De Peer Y."/>
            <person name="Van Deynze A."/>
        </authorList>
    </citation>
    <scope>NUCLEOTIDE SEQUENCE</scope>
    <source>
        <tissue evidence="2">Leaves</tissue>
    </source>
</reference>
<organism evidence="2 3">
    <name type="scientific">Digitaria exilis</name>
    <dbReference type="NCBI Taxonomy" id="1010633"/>
    <lineage>
        <taxon>Eukaryota</taxon>
        <taxon>Viridiplantae</taxon>
        <taxon>Streptophyta</taxon>
        <taxon>Embryophyta</taxon>
        <taxon>Tracheophyta</taxon>
        <taxon>Spermatophyta</taxon>
        <taxon>Magnoliopsida</taxon>
        <taxon>Liliopsida</taxon>
        <taxon>Poales</taxon>
        <taxon>Poaceae</taxon>
        <taxon>PACMAD clade</taxon>
        <taxon>Panicoideae</taxon>
        <taxon>Panicodae</taxon>
        <taxon>Paniceae</taxon>
        <taxon>Anthephorinae</taxon>
        <taxon>Digitaria</taxon>
    </lineage>
</organism>
<protein>
    <submittedName>
        <fullName evidence="2">Uncharacterized protein</fullName>
    </submittedName>
</protein>
<gene>
    <name evidence="2" type="ORF">HU200_036038</name>
</gene>
<accession>A0A835BFN4</accession>
<evidence type="ECO:0000313" key="3">
    <source>
        <dbReference type="Proteomes" id="UP000636709"/>
    </source>
</evidence>
<name>A0A835BFN4_9POAL</name>
<dbReference type="EMBL" id="JACEFO010001874">
    <property type="protein sequence ID" value="KAF8697437.1"/>
    <property type="molecule type" value="Genomic_DNA"/>
</dbReference>
<dbReference type="PANTHER" id="PTHR34464:SF4">
    <property type="match status" value="1"/>
</dbReference>
<keyword evidence="3" id="KW-1185">Reference proteome</keyword>
<dbReference type="PANTHER" id="PTHR34464">
    <property type="entry name" value="OS09G0376300 PROTEIN"/>
    <property type="match status" value="1"/>
</dbReference>
<evidence type="ECO:0000256" key="1">
    <source>
        <dbReference type="SAM" id="MobiDB-lite"/>
    </source>
</evidence>
<evidence type="ECO:0000313" key="2">
    <source>
        <dbReference type="EMBL" id="KAF8697437.1"/>
    </source>
</evidence>
<proteinExistence type="predicted"/>
<dbReference type="OrthoDB" id="686813at2759"/>
<feature type="region of interest" description="Disordered" evidence="1">
    <location>
        <begin position="1"/>
        <end position="98"/>
    </location>
</feature>
<comment type="caution">
    <text evidence="2">The sequence shown here is derived from an EMBL/GenBank/DDBJ whole genome shotgun (WGS) entry which is preliminary data.</text>
</comment>
<dbReference type="Proteomes" id="UP000636709">
    <property type="component" value="Unassembled WGS sequence"/>
</dbReference>
<dbReference type="AlphaFoldDB" id="A0A835BFN4"/>